<evidence type="ECO:0000256" key="1">
    <source>
        <dbReference type="ARBA" id="ARBA00022737"/>
    </source>
</evidence>
<keyword evidence="1" id="KW-0677">Repeat</keyword>
<gene>
    <name evidence="8" type="ORF">TCAL_12970</name>
</gene>
<dbReference type="GO" id="GO:1990904">
    <property type="term" value="C:ribonucleoprotein complex"/>
    <property type="evidence" value="ECO:0007669"/>
    <property type="project" value="InterPro"/>
</dbReference>
<proteinExistence type="predicted"/>
<dbReference type="GO" id="GO:0005737">
    <property type="term" value="C:cytoplasm"/>
    <property type="evidence" value="ECO:0007669"/>
    <property type="project" value="UniProtKB-ARBA"/>
</dbReference>
<comment type="caution">
    <text evidence="8">The sequence shown here is derived from an EMBL/GenBank/DDBJ whole genome shotgun (WGS) entry which is preliminary data.</text>
</comment>
<evidence type="ECO:0000256" key="6">
    <source>
        <dbReference type="SAM" id="MobiDB-lite"/>
    </source>
</evidence>
<dbReference type="GO" id="GO:0010629">
    <property type="term" value="P:negative regulation of gene expression"/>
    <property type="evidence" value="ECO:0007669"/>
    <property type="project" value="UniProtKB-ARBA"/>
</dbReference>
<evidence type="ECO:0000313" key="9">
    <source>
        <dbReference type="Proteomes" id="UP000318571"/>
    </source>
</evidence>
<dbReference type="SMART" id="SM00360">
    <property type="entry name" value="RRM"/>
    <property type="match status" value="3"/>
</dbReference>
<dbReference type="SUPFAM" id="SSF54928">
    <property type="entry name" value="RNA-binding domain, RBD"/>
    <property type="match status" value="2"/>
</dbReference>
<dbReference type="Proteomes" id="UP000318571">
    <property type="component" value="Chromosome 11"/>
</dbReference>
<dbReference type="EMBL" id="VCGU01000003">
    <property type="protein sequence ID" value="TRY77958.1"/>
    <property type="molecule type" value="Genomic_DNA"/>
</dbReference>
<dbReference type="OrthoDB" id="266020at2759"/>
<feature type="domain" description="RRM" evidence="7">
    <location>
        <begin position="10"/>
        <end position="88"/>
    </location>
</feature>
<evidence type="ECO:0000256" key="5">
    <source>
        <dbReference type="PROSITE-ProRule" id="PRU00176"/>
    </source>
</evidence>
<protein>
    <recommendedName>
        <fullName evidence="4">Protein alan shepard</fullName>
    </recommendedName>
</protein>
<evidence type="ECO:0000259" key="7">
    <source>
        <dbReference type="PROSITE" id="PS50102"/>
    </source>
</evidence>
<dbReference type="AlphaFoldDB" id="A0A553PJV7"/>
<feature type="domain" description="RRM" evidence="7">
    <location>
        <begin position="96"/>
        <end position="177"/>
    </location>
</feature>
<feature type="compositionally biased region" description="Gly residues" evidence="6">
    <location>
        <begin position="378"/>
        <end position="396"/>
    </location>
</feature>
<dbReference type="PRINTS" id="PR00961">
    <property type="entry name" value="HUDSXLRNA"/>
</dbReference>
<sequence length="408" mass="42876">MAVVEEDGRTNLIVNYLPQSLSDDEFTALFAQVGPLVNEKVVRDRSTGYSYGYGFVEYQSAEDAAKAIQQLNGFPIQHKNIKVSYSRPAGERNKDTNLYVANLGPQVTEDQLDAMFSPYGHIVTLTILRNMDTQTSKGTGFVRYNDKEEAQAAMATLNGSQTLPGAHGPLVVKLAEDHGKQKSAYFAQNAMGGGGGMGGGYGGGGGPGGGPGGSEATTRLYVGNLGQHMTEDYLMSMFSTYGTVTNIKLLGERGIAFIDFQTQAETDAAMANLNQAETIEGERYPIKVSYARNNNNSQRGRGGFGGGSGGRGGFGGGGGGGGYGGRGGGGGGYGGYDDGGAGGYAPYQDQGYVDYSQNQFRGPRPRGNPHRFNPMNRGMGGMGGMRDSGRGGGGRGMPLQPSHYPPQY</sequence>
<accession>A0A553PJV7</accession>
<feature type="domain" description="RRM" evidence="7">
    <location>
        <begin position="218"/>
        <end position="293"/>
    </location>
</feature>
<name>A0A553PJV7_TIGCA</name>
<dbReference type="PROSITE" id="PS50102">
    <property type="entry name" value="RRM"/>
    <property type="match status" value="3"/>
</dbReference>
<dbReference type="GO" id="GO:0009967">
    <property type="term" value="P:positive regulation of signal transduction"/>
    <property type="evidence" value="ECO:0007669"/>
    <property type="project" value="UniProtKB-ARBA"/>
</dbReference>
<dbReference type="InterPro" id="IPR035979">
    <property type="entry name" value="RBD_domain_sf"/>
</dbReference>
<dbReference type="Gene3D" id="3.30.70.330">
    <property type="match status" value="3"/>
</dbReference>
<dbReference type="FunFam" id="3.30.70.330:FF:000383">
    <property type="entry name" value="Sex lethal, isoform D"/>
    <property type="match status" value="1"/>
</dbReference>
<reference evidence="8 9" key="1">
    <citation type="journal article" date="2018" name="Nat. Ecol. Evol.">
        <title>Genomic signatures of mitonuclear coevolution across populations of Tigriopus californicus.</title>
        <authorList>
            <person name="Barreto F.S."/>
            <person name="Watson E.T."/>
            <person name="Lima T.G."/>
            <person name="Willett C.S."/>
            <person name="Edmands S."/>
            <person name="Li W."/>
            <person name="Burton R.S."/>
        </authorList>
    </citation>
    <scope>NUCLEOTIDE SEQUENCE [LARGE SCALE GENOMIC DNA]</scope>
    <source>
        <strain evidence="8 9">San Diego</strain>
    </source>
</reference>
<dbReference type="PANTHER" id="PTHR24012">
    <property type="entry name" value="RNA BINDING PROTEIN"/>
    <property type="match status" value="1"/>
</dbReference>
<evidence type="ECO:0000256" key="2">
    <source>
        <dbReference type="ARBA" id="ARBA00022884"/>
    </source>
</evidence>
<comment type="function">
    <text evidence="3">Has a role in the perception of gravity.</text>
</comment>
<dbReference type="GO" id="GO:0003729">
    <property type="term" value="F:mRNA binding"/>
    <property type="evidence" value="ECO:0007669"/>
    <property type="project" value="UniProtKB-ARBA"/>
</dbReference>
<evidence type="ECO:0000256" key="3">
    <source>
        <dbReference type="ARBA" id="ARBA00037469"/>
    </source>
</evidence>
<evidence type="ECO:0000256" key="4">
    <source>
        <dbReference type="ARBA" id="ARBA00039536"/>
    </source>
</evidence>
<dbReference type="STRING" id="6832.A0A553PJV7"/>
<dbReference type="InterPro" id="IPR000504">
    <property type="entry name" value="RRM_dom"/>
</dbReference>
<dbReference type="CDD" id="cd00590">
    <property type="entry name" value="RRM_SF"/>
    <property type="match status" value="1"/>
</dbReference>
<dbReference type="Pfam" id="PF00076">
    <property type="entry name" value="RRM_1"/>
    <property type="match status" value="3"/>
</dbReference>
<keyword evidence="9" id="KW-1185">Reference proteome</keyword>
<evidence type="ECO:0000313" key="8">
    <source>
        <dbReference type="EMBL" id="TRY77958.1"/>
    </source>
</evidence>
<dbReference type="InterPro" id="IPR012677">
    <property type="entry name" value="Nucleotide-bd_a/b_plait_sf"/>
</dbReference>
<dbReference type="OMA" id="INNHIGI"/>
<keyword evidence="2 5" id="KW-0694">RNA-binding</keyword>
<dbReference type="InterPro" id="IPR002343">
    <property type="entry name" value="Hud_Sxl_RNA"/>
</dbReference>
<feature type="region of interest" description="Disordered" evidence="6">
    <location>
        <begin position="359"/>
        <end position="408"/>
    </location>
</feature>
<organism evidence="8 9">
    <name type="scientific">Tigriopus californicus</name>
    <name type="common">Marine copepod</name>
    <dbReference type="NCBI Taxonomy" id="6832"/>
    <lineage>
        <taxon>Eukaryota</taxon>
        <taxon>Metazoa</taxon>
        <taxon>Ecdysozoa</taxon>
        <taxon>Arthropoda</taxon>
        <taxon>Crustacea</taxon>
        <taxon>Multicrustacea</taxon>
        <taxon>Hexanauplia</taxon>
        <taxon>Copepoda</taxon>
        <taxon>Harpacticoida</taxon>
        <taxon>Harpacticidae</taxon>
        <taxon>Tigriopus</taxon>
    </lineage>
</organism>